<evidence type="ECO:0000313" key="4">
    <source>
        <dbReference type="Proteomes" id="UP000228531"/>
    </source>
</evidence>
<evidence type="ECO:0000256" key="1">
    <source>
        <dbReference type="SAM" id="MobiDB-lite"/>
    </source>
</evidence>
<comment type="caution">
    <text evidence="3">The sequence shown here is derived from an EMBL/GenBank/DDBJ whole genome shotgun (WGS) entry which is preliminary data.</text>
</comment>
<dbReference type="OrthoDB" id="9801841at2"/>
<feature type="region of interest" description="Disordered" evidence="1">
    <location>
        <begin position="291"/>
        <end position="313"/>
    </location>
</feature>
<dbReference type="Gene3D" id="3.60.40.10">
    <property type="entry name" value="PPM-type phosphatase domain"/>
    <property type="match status" value="1"/>
</dbReference>
<keyword evidence="4" id="KW-1185">Reference proteome</keyword>
<dbReference type="SMART" id="SM00331">
    <property type="entry name" value="PP2C_SIG"/>
    <property type="match status" value="1"/>
</dbReference>
<dbReference type="Proteomes" id="UP000228531">
    <property type="component" value="Unassembled WGS sequence"/>
</dbReference>
<dbReference type="InterPro" id="IPR036457">
    <property type="entry name" value="PPM-type-like_dom_sf"/>
</dbReference>
<organism evidence="3 4">
    <name type="scientific">Yoonia maricola</name>
    <dbReference type="NCBI Taxonomy" id="420999"/>
    <lineage>
        <taxon>Bacteria</taxon>
        <taxon>Pseudomonadati</taxon>
        <taxon>Pseudomonadota</taxon>
        <taxon>Alphaproteobacteria</taxon>
        <taxon>Rhodobacterales</taxon>
        <taxon>Paracoccaceae</taxon>
        <taxon>Yoonia</taxon>
    </lineage>
</organism>
<reference evidence="3 4" key="1">
    <citation type="submission" date="2017-11" db="EMBL/GenBank/DDBJ databases">
        <title>Genomic Encyclopedia of Archaeal and Bacterial Type Strains, Phase II (KMG-II): From Individual Species to Whole Genera.</title>
        <authorList>
            <person name="Goeker M."/>
        </authorList>
    </citation>
    <scope>NUCLEOTIDE SEQUENCE [LARGE SCALE GENOMIC DNA]</scope>
    <source>
        <strain evidence="3 4">DSM 29128</strain>
    </source>
</reference>
<gene>
    <name evidence="3" type="ORF">BC777_0359</name>
</gene>
<dbReference type="GO" id="GO:0004722">
    <property type="term" value="F:protein serine/threonine phosphatase activity"/>
    <property type="evidence" value="ECO:0007669"/>
    <property type="project" value="InterPro"/>
</dbReference>
<dbReference type="InterPro" id="IPR001932">
    <property type="entry name" value="PPM-type_phosphatase-like_dom"/>
</dbReference>
<dbReference type="EMBL" id="PGTY01000001">
    <property type="protein sequence ID" value="PJI91530.1"/>
    <property type="molecule type" value="Genomic_DNA"/>
</dbReference>
<dbReference type="SMART" id="SM00332">
    <property type="entry name" value="PP2Cc"/>
    <property type="match status" value="1"/>
</dbReference>
<accession>A0A2M8WKU1</accession>
<name>A0A2M8WKU1_9RHOB</name>
<proteinExistence type="predicted"/>
<evidence type="ECO:0000259" key="2">
    <source>
        <dbReference type="PROSITE" id="PS51746"/>
    </source>
</evidence>
<dbReference type="Pfam" id="PF13672">
    <property type="entry name" value="PP2C_2"/>
    <property type="match status" value="1"/>
</dbReference>
<dbReference type="CDD" id="cd00143">
    <property type="entry name" value="PP2Cc"/>
    <property type="match status" value="1"/>
</dbReference>
<dbReference type="AlphaFoldDB" id="A0A2M8WKU1"/>
<sequence length="328" mass="34797">MMSKAFAFQLRQSKDEDANSRPKVAIKDRFDTSTIIDIGRRPYQQDAMVANFTSGDDVGIGVLADGMGGHLGGEVASNIAASAAFAEIKTQLISCKLDDEGIANALNNAIDRANDVIGTYVENDAQLRGMGTTLVVMLTIGPNLYWASVGDSPLYLCRGGKVQRLNQDHSMAPQIDAMVASGMMDEADGKSHPQRNELTSAVCGRAIAHRDCPKTSTQLQAGDILILSSDGLQTISDLEIGAIAHRKRRSDSADIAGSLMKAVLGANVEEQDNVSIMVVKINADDPAAEVPERRDAPLLTSTSGQAAAKMGDPDIEDASDLLNKALLL</sequence>
<feature type="domain" description="PPM-type phosphatase" evidence="2">
    <location>
        <begin position="29"/>
        <end position="281"/>
    </location>
</feature>
<evidence type="ECO:0000313" key="3">
    <source>
        <dbReference type="EMBL" id="PJI91530.1"/>
    </source>
</evidence>
<dbReference type="InterPro" id="IPR015655">
    <property type="entry name" value="PP2C"/>
</dbReference>
<dbReference type="PROSITE" id="PS51746">
    <property type="entry name" value="PPM_2"/>
    <property type="match status" value="1"/>
</dbReference>
<dbReference type="SUPFAM" id="SSF81606">
    <property type="entry name" value="PP2C-like"/>
    <property type="match status" value="1"/>
</dbReference>
<dbReference type="PANTHER" id="PTHR47992">
    <property type="entry name" value="PROTEIN PHOSPHATASE"/>
    <property type="match status" value="1"/>
</dbReference>
<protein>
    <submittedName>
        <fullName evidence="3">Serine/threonine protein phosphatase PrpC</fullName>
    </submittedName>
</protein>